<evidence type="ECO:0000313" key="3">
    <source>
        <dbReference type="Proteomes" id="UP001050975"/>
    </source>
</evidence>
<proteinExistence type="predicted"/>
<accession>A0AAV3X2J7</accession>
<feature type="transmembrane region" description="Helical" evidence="1">
    <location>
        <begin position="12"/>
        <end position="33"/>
    </location>
</feature>
<keyword evidence="1" id="KW-0472">Membrane</keyword>
<evidence type="ECO:0000256" key="1">
    <source>
        <dbReference type="SAM" id="Phobius"/>
    </source>
</evidence>
<feature type="transmembrane region" description="Helical" evidence="1">
    <location>
        <begin position="45"/>
        <end position="68"/>
    </location>
</feature>
<gene>
    <name evidence="2" type="ORF">MiSe_09160</name>
</gene>
<reference evidence="2" key="1">
    <citation type="submission" date="2019-10" db="EMBL/GenBank/DDBJ databases">
        <title>Draft genome sequece of Microseira wollei NIES-4236.</title>
        <authorList>
            <person name="Yamaguchi H."/>
            <person name="Suzuki S."/>
            <person name="Kawachi M."/>
        </authorList>
    </citation>
    <scope>NUCLEOTIDE SEQUENCE</scope>
    <source>
        <strain evidence="2">NIES-4236</strain>
    </source>
</reference>
<evidence type="ECO:0000313" key="2">
    <source>
        <dbReference type="EMBL" id="GET36168.1"/>
    </source>
</evidence>
<dbReference type="Proteomes" id="UP001050975">
    <property type="component" value="Unassembled WGS sequence"/>
</dbReference>
<sequence length="93" mass="10311">MKQILNQMTISQLTTVFFSSGLGFLIIAVLGKIKLGFAEINPGCFGRTLALILGMFCLIGAILLSGTFRVEIVNFVRSYLTKVMQEYIGFIRL</sequence>
<dbReference type="EMBL" id="BLAY01000009">
    <property type="protein sequence ID" value="GET36168.1"/>
    <property type="molecule type" value="Genomic_DNA"/>
</dbReference>
<name>A0AAV3X2J7_9CYAN</name>
<keyword evidence="1" id="KW-1133">Transmembrane helix</keyword>
<keyword evidence="3" id="KW-1185">Reference proteome</keyword>
<protein>
    <submittedName>
        <fullName evidence="2">Uncharacterized protein</fullName>
    </submittedName>
</protein>
<organism evidence="2 3">
    <name type="scientific">Microseira wollei NIES-4236</name>
    <dbReference type="NCBI Taxonomy" id="2530354"/>
    <lineage>
        <taxon>Bacteria</taxon>
        <taxon>Bacillati</taxon>
        <taxon>Cyanobacteriota</taxon>
        <taxon>Cyanophyceae</taxon>
        <taxon>Oscillatoriophycideae</taxon>
        <taxon>Aerosakkonematales</taxon>
        <taxon>Aerosakkonemataceae</taxon>
        <taxon>Microseira</taxon>
    </lineage>
</organism>
<comment type="caution">
    <text evidence="2">The sequence shown here is derived from an EMBL/GenBank/DDBJ whole genome shotgun (WGS) entry which is preliminary data.</text>
</comment>
<dbReference type="AlphaFoldDB" id="A0AAV3X2J7"/>
<keyword evidence="1" id="KW-0812">Transmembrane</keyword>
<dbReference type="RefSeq" id="WP_226575362.1">
    <property type="nucleotide sequence ID" value="NZ_BLAY01000009.1"/>
</dbReference>